<proteinExistence type="predicted"/>
<dbReference type="AlphaFoldDB" id="A0A2P2PQZ3"/>
<dbReference type="EMBL" id="GGEC01076651">
    <property type="protein sequence ID" value="MBX57135.1"/>
    <property type="molecule type" value="Transcribed_RNA"/>
</dbReference>
<evidence type="ECO:0000313" key="1">
    <source>
        <dbReference type="EMBL" id="MBX57135.1"/>
    </source>
</evidence>
<protein>
    <submittedName>
        <fullName evidence="1">Beta-galactosidase</fullName>
    </submittedName>
</protein>
<organism evidence="1">
    <name type="scientific">Rhizophora mucronata</name>
    <name type="common">Asiatic mangrove</name>
    <dbReference type="NCBI Taxonomy" id="61149"/>
    <lineage>
        <taxon>Eukaryota</taxon>
        <taxon>Viridiplantae</taxon>
        <taxon>Streptophyta</taxon>
        <taxon>Embryophyta</taxon>
        <taxon>Tracheophyta</taxon>
        <taxon>Spermatophyta</taxon>
        <taxon>Magnoliopsida</taxon>
        <taxon>eudicotyledons</taxon>
        <taxon>Gunneridae</taxon>
        <taxon>Pentapetalae</taxon>
        <taxon>rosids</taxon>
        <taxon>fabids</taxon>
        <taxon>Malpighiales</taxon>
        <taxon>Rhizophoraceae</taxon>
        <taxon>Rhizophora</taxon>
    </lineage>
</organism>
<sequence>MGSGASACWHITQGTPVSRDTAISAAQLIYVFAAGPYAESIFPYSFSICDTMMGPPWDA</sequence>
<reference evidence="1" key="1">
    <citation type="submission" date="2018-02" db="EMBL/GenBank/DDBJ databases">
        <title>Rhizophora mucronata_Transcriptome.</title>
        <authorList>
            <person name="Meera S.P."/>
            <person name="Sreeshan A."/>
            <person name="Augustine A."/>
        </authorList>
    </citation>
    <scope>NUCLEOTIDE SEQUENCE</scope>
    <source>
        <tissue evidence="1">Leaf</tissue>
    </source>
</reference>
<accession>A0A2P2PQZ3</accession>
<name>A0A2P2PQZ3_RHIMU</name>